<dbReference type="GO" id="GO:0022857">
    <property type="term" value="F:transmembrane transporter activity"/>
    <property type="evidence" value="ECO:0007669"/>
    <property type="project" value="InterPro"/>
</dbReference>
<organism evidence="8 9">
    <name type="scientific">Leptosia nina</name>
    <dbReference type="NCBI Taxonomy" id="320188"/>
    <lineage>
        <taxon>Eukaryota</taxon>
        <taxon>Metazoa</taxon>
        <taxon>Ecdysozoa</taxon>
        <taxon>Arthropoda</taxon>
        <taxon>Hexapoda</taxon>
        <taxon>Insecta</taxon>
        <taxon>Pterygota</taxon>
        <taxon>Neoptera</taxon>
        <taxon>Endopterygota</taxon>
        <taxon>Lepidoptera</taxon>
        <taxon>Glossata</taxon>
        <taxon>Ditrysia</taxon>
        <taxon>Papilionoidea</taxon>
        <taxon>Pieridae</taxon>
        <taxon>Pierinae</taxon>
        <taxon>Leptosia</taxon>
    </lineage>
</organism>
<dbReference type="PROSITE" id="PS50850">
    <property type="entry name" value="MFS"/>
    <property type="match status" value="1"/>
</dbReference>
<keyword evidence="4 6" id="KW-1133">Transmembrane helix</keyword>
<keyword evidence="9" id="KW-1185">Reference proteome</keyword>
<evidence type="ECO:0000256" key="4">
    <source>
        <dbReference type="ARBA" id="ARBA00022989"/>
    </source>
</evidence>
<dbReference type="InterPro" id="IPR036259">
    <property type="entry name" value="MFS_trans_sf"/>
</dbReference>
<dbReference type="Gene3D" id="1.20.1250.20">
    <property type="entry name" value="MFS general substrate transporter like domains"/>
    <property type="match status" value="1"/>
</dbReference>
<dbReference type="SUPFAM" id="SSF103473">
    <property type="entry name" value="MFS general substrate transporter"/>
    <property type="match status" value="1"/>
</dbReference>
<dbReference type="AlphaFoldDB" id="A0AAV1J5K2"/>
<name>A0AAV1J5K2_9NEOP</name>
<dbReference type="PANTHER" id="PTHR23511">
    <property type="entry name" value="SYNAPTIC VESICLE GLYCOPROTEIN 2"/>
    <property type="match status" value="1"/>
</dbReference>
<dbReference type="PANTHER" id="PTHR23511:SF35">
    <property type="entry name" value="MAJOR FACILITATOR SUPERFAMILY (MFS) PROFILE DOMAIN-CONTAINING PROTEIN"/>
    <property type="match status" value="1"/>
</dbReference>
<evidence type="ECO:0000256" key="1">
    <source>
        <dbReference type="ARBA" id="ARBA00004141"/>
    </source>
</evidence>
<feature type="transmembrane region" description="Helical" evidence="6">
    <location>
        <begin position="192"/>
        <end position="211"/>
    </location>
</feature>
<keyword evidence="2" id="KW-0813">Transport</keyword>
<feature type="transmembrane region" description="Helical" evidence="6">
    <location>
        <begin position="150"/>
        <end position="172"/>
    </location>
</feature>
<evidence type="ECO:0000259" key="7">
    <source>
        <dbReference type="PROSITE" id="PS50850"/>
    </source>
</evidence>
<comment type="caution">
    <text evidence="8">The sequence shown here is derived from an EMBL/GenBank/DDBJ whole genome shotgun (WGS) entry which is preliminary data.</text>
</comment>
<evidence type="ECO:0000256" key="3">
    <source>
        <dbReference type="ARBA" id="ARBA00022692"/>
    </source>
</evidence>
<evidence type="ECO:0000313" key="9">
    <source>
        <dbReference type="Proteomes" id="UP001497472"/>
    </source>
</evidence>
<feature type="domain" description="Major facilitator superfamily (MFS) profile" evidence="7">
    <location>
        <begin position="23"/>
        <end position="293"/>
    </location>
</feature>
<sequence length="293" mass="32432">MSETNGVTFEDALRKTGFGLYSYLLIGAIGVNTVAYVCLAYSSTILLPASACELQTTGSQKGFLAAGPVIGLILGSGIWGVLADVFGRRRTLLISCLLAAFVNALASFSVNWIMLLCLQFLTALLTSGQYSQSMAMVSESVPQGKRNMTVLLVVSISLLSQGIMAVLAIPIIPMTFSYHIPMLDIRWNSWRTLLVVYSLPSLVAAAWMYTLEESPKFAFAKGREQESLKILSNIHRINHRWSNKQFEVKKILEEAVQNGPRPIKEQIFPLFKMPLLKNTVIMTLLLVFQQLSF</sequence>
<proteinExistence type="predicted"/>
<feature type="transmembrane region" description="Helical" evidence="6">
    <location>
        <begin position="90"/>
        <end position="106"/>
    </location>
</feature>
<dbReference type="InterPro" id="IPR011701">
    <property type="entry name" value="MFS"/>
</dbReference>
<dbReference type="Pfam" id="PF07690">
    <property type="entry name" value="MFS_1"/>
    <property type="match status" value="1"/>
</dbReference>
<dbReference type="EMBL" id="CAVLEF010000005">
    <property type="protein sequence ID" value="CAK1543796.1"/>
    <property type="molecule type" value="Genomic_DNA"/>
</dbReference>
<protein>
    <recommendedName>
        <fullName evidence="7">Major facilitator superfamily (MFS) profile domain-containing protein</fullName>
    </recommendedName>
</protein>
<evidence type="ECO:0000256" key="2">
    <source>
        <dbReference type="ARBA" id="ARBA00022448"/>
    </source>
</evidence>
<dbReference type="InterPro" id="IPR020846">
    <property type="entry name" value="MFS_dom"/>
</dbReference>
<keyword evidence="3 6" id="KW-0812">Transmembrane</keyword>
<dbReference type="Proteomes" id="UP001497472">
    <property type="component" value="Unassembled WGS sequence"/>
</dbReference>
<reference evidence="8 9" key="1">
    <citation type="submission" date="2023-11" db="EMBL/GenBank/DDBJ databases">
        <authorList>
            <person name="Okamura Y."/>
        </authorList>
    </citation>
    <scope>NUCLEOTIDE SEQUENCE [LARGE SCALE GENOMIC DNA]</scope>
</reference>
<gene>
    <name evidence="8" type="ORF">LNINA_LOCUS3591</name>
</gene>
<evidence type="ECO:0000313" key="8">
    <source>
        <dbReference type="EMBL" id="CAK1543796.1"/>
    </source>
</evidence>
<feature type="transmembrane region" description="Helical" evidence="6">
    <location>
        <begin position="20"/>
        <end position="42"/>
    </location>
</feature>
<accession>A0AAV1J5K2</accession>
<evidence type="ECO:0000256" key="6">
    <source>
        <dbReference type="SAM" id="Phobius"/>
    </source>
</evidence>
<keyword evidence="5 6" id="KW-0472">Membrane</keyword>
<dbReference type="GO" id="GO:0016020">
    <property type="term" value="C:membrane"/>
    <property type="evidence" value="ECO:0007669"/>
    <property type="project" value="UniProtKB-SubCell"/>
</dbReference>
<evidence type="ECO:0000256" key="5">
    <source>
        <dbReference type="ARBA" id="ARBA00023136"/>
    </source>
</evidence>
<comment type="subcellular location">
    <subcellularLocation>
        <location evidence="1">Membrane</location>
        <topology evidence="1">Multi-pass membrane protein</topology>
    </subcellularLocation>
</comment>
<feature type="transmembrane region" description="Helical" evidence="6">
    <location>
        <begin position="62"/>
        <end position="83"/>
    </location>
</feature>